<gene>
    <name evidence="2" type="ORF">PsYK624_154510</name>
</gene>
<feature type="region of interest" description="Disordered" evidence="1">
    <location>
        <begin position="60"/>
        <end position="95"/>
    </location>
</feature>
<reference evidence="2 3" key="1">
    <citation type="submission" date="2021-08" db="EMBL/GenBank/DDBJ databases">
        <title>Draft Genome Sequence of Phanerochaete sordida strain YK-624.</title>
        <authorList>
            <person name="Mori T."/>
            <person name="Dohra H."/>
            <person name="Suzuki T."/>
            <person name="Kawagishi H."/>
            <person name="Hirai H."/>
        </authorList>
    </citation>
    <scope>NUCLEOTIDE SEQUENCE [LARGE SCALE GENOMIC DNA]</scope>
    <source>
        <strain evidence="2 3">YK-624</strain>
    </source>
</reference>
<dbReference type="AlphaFoldDB" id="A0A9P3GPK5"/>
<organism evidence="2 3">
    <name type="scientific">Phanerochaete sordida</name>
    <dbReference type="NCBI Taxonomy" id="48140"/>
    <lineage>
        <taxon>Eukaryota</taxon>
        <taxon>Fungi</taxon>
        <taxon>Dikarya</taxon>
        <taxon>Basidiomycota</taxon>
        <taxon>Agaricomycotina</taxon>
        <taxon>Agaricomycetes</taxon>
        <taxon>Polyporales</taxon>
        <taxon>Phanerochaetaceae</taxon>
        <taxon>Phanerochaete</taxon>
    </lineage>
</organism>
<protein>
    <submittedName>
        <fullName evidence="2">Uncharacterized protein</fullName>
    </submittedName>
</protein>
<evidence type="ECO:0000313" key="2">
    <source>
        <dbReference type="EMBL" id="GJE99202.1"/>
    </source>
</evidence>
<accession>A0A9P3GPK5</accession>
<evidence type="ECO:0000256" key="1">
    <source>
        <dbReference type="SAM" id="MobiDB-lite"/>
    </source>
</evidence>
<feature type="compositionally biased region" description="Low complexity" evidence="1">
    <location>
        <begin position="77"/>
        <end position="89"/>
    </location>
</feature>
<dbReference type="Proteomes" id="UP000703269">
    <property type="component" value="Unassembled WGS sequence"/>
</dbReference>
<dbReference type="EMBL" id="BPQB01000103">
    <property type="protein sequence ID" value="GJE99202.1"/>
    <property type="molecule type" value="Genomic_DNA"/>
</dbReference>
<keyword evidence="3" id="KW-1185">Reference proteome</keyword>
<evidence type="ECO:0000313" key="3">
    <source>
        <dbReference type="Proteomes" id="UP000703269"/>
    </source>
</evidence>
<sequence length="249" mass="26529">MQYALGAVPQQQPTTDELLARFVTQDWPAFQKKMAADRRRMDAWMDMVDASMQALTIQAPGPDTTAASTQPAVPQINGPNPAHAPGPAAQVGTAAQQGPPTLFEVRACVQVPRAGDPPFADTDSLLWCLAWQNGTRAADGTPEWTVLRLQAPAGGGRGGCVRAAMRALDAFPAGEFARKVRLVRMRQMVLGVLGAARLAALERVAAGVRARSYGAWVKGVYHRAKEEGLFDLGVECEQVLFAGPLVGGE</sequence>
<proteinExistence type="predicted"/>
<comment type="caution">
    <text evidence="2">The sequence shown here is derived from an EMBL/GenBank/DDBJ whole genome shotgun (WGS) entry which is preliminary data.</text>
</comment>
<name>A0A9P3GPK5_9APHY</name>